<keyword evidence="2" id="KW-1185">Reference proteome</keyword>
<dbReference type="Proteomes" id="UP000299102">
    <property type="component" value="Unassembled WGS sequence"/>
</dbReference>
<reference evidence="1 2" key="1">
    <citation type="journal article" date="2019" name="Commun. Biol.">
        <title>The bagworm genome reveals a unique fibroin gene that provides high tensile strength.</title>
        <authorList>
            <person name="Kono N."/>
            <person name="Nakamura H."/>
            <person name="Ohtoshi R."/>
            <person name="Tomita M."/>
            <person name="Numata K."/>
            <person name="Arakawa K."/>
        </authorList>
    </citation>
    <scope>NUCLEOTIDE SEQUENCE [LARGE SCALE GENOMIC DNA]</scope>
</reference>
<evidence type="ECO:0000313" key="2">
    <source>
        <dbReference type="Proteomes" id="UP000299102"/>
    </source>
</evidence>
<dbReference type="EMBL" id="BGZK01000001">
    <property type="protein sequence ID" value="GBO98672.1"/>
    <property type="molecule type" value="Genomic_DNA"/>
</dbReference>
<gene>
    <name evidence="1" type="ORF">EVAR_196_1</name>
</gene>
<dbReference type="AlphaFoldDB" id="A0A4C1S8T4"/>
<sequence length="214" mass="24653">MGGECGERGESGTPALSVTGRKEIVVAVTSRLYSVRVSCKCPWPAMTTYILVVRENFQYALGTHRIEPTKSLPEGFKSFQKALQSIADDETQALQAIHEGELFDACEMQANEKTDTEYSDENQRVRRKKSHHDDEFAEEVVCLYQYRQTTFVYNTSRHFMRKANDEIKEANTKYSERYYQDIEPDFVKEMVLFKHFILQLEDAGIAKKDKIVPA</sequence>
<protein>
    <submittedName>
        <fullName evidence="1">Uncharacterized protein</fullName>
    </submittedName>
</protein>
<dbReference type="OrthoDB" id="10063284at2759"/>
<evidence type="ECO:0000313" key="1">
    <source>
        <dbReference type="EMBL" id="GBO98672.1"/>
    </source>
</evidence>
<name>A0A4C1S8T4_EUMVA</name>
<organism evidence="1 2">
    <name type="scientific">Eumeta variegata</name>
    <name type="common">Bagworm moth</name>
    <name type="synonym">Eumeta japonica</name>
    <dbReference type="NCBI Taxonomy" id="151549"/>
    <lineage>
        <taxon>Eukaryota</taxon>
        <taxon>Metazoa</taxon>
        <taxon>Ecdysozoa</taxon>
        <taxon>Arthropoda</taxon>
        <taxon>Hexapoda</taxon>
        <taxon>Insecta</taxon>
        <taxon>Pterygota</taxon>
        <taxon>Neoptera</taxon>
        <taxon>Endopterygota</taxon>
        <taxon>Lepidoptera</taxon>
        <taxon>Glossata</taxon>
        <taxon>Ditrysia</taxon>
        <taxon>Tineoidea</taxon>
        <taxon>Psychidae</taxon>
        <taxon>Oiketicinae</taxon>
        <taxon>Eumeta</taxon>
    </lineage>
</organism>
<accession>A0A4C1S8T4</accession>
<proteinExistence type="predicted"/>
<comment type="caution">
    <text evidence="1">The sequence shown here is derived from an EMBL/GenBank/DDBJ whole genome shotgun (WGS) entry which is preliminary data.</text>
</comment>